<dbReference type="Proteomes" id="UP000188533">
    <property type="component" value="Unassembled WGS sequence"/>
</dbReference>
<keyword evidence="3" id="KW-1185">Reference proteome</keyword>
<dbReference type="EMBL" id="BDGU01000148">
    <property type="protein sequence ID" value="GAW03434.1"/>
    <property type="molecule type" value="Genomic_DNA"/>
</dbReference>
<evidence type="ECO:0000256" key="1">
    <source>
        <dbReference type="SAM" id="MobiDB-lite"/>
    </source>
</evidence>
<reference evidence="2 3" key="2">
    <citation type="submission" date="2017-02" db="EMBL/GenBank/DDBJ databases">
        <title>A genome survey and senescence transcriptome analysis in Lentinula edodes.</title>
        <authorList>
            <person name="Sakamoto Y."/>
            <person name="Nakade K."/>
            <person name="Sato S."/>
            <person name="Yoshida Y."/>
            <person name="Miyazaki K."/>
            <person name="Natsume S."/>
            <person name="Konno N."/>
        </authorList>
    </citation>
    <scope>NUCLEOTIDE SEQUENCE [LARGE SCALE GENOMIC DNA]</scope>
    <source>
        <strain evidence="2 3">NBRC 111202</strain>
    </source>
</reference>
<comment type="caution">
    <text evidence="2">The sequence shown here is derived from an EMBL/GenBank/DDBJ whole genome shotgun (WGS) entry which is preliminary data.</text>
</comment>
<proteinExistence type="predicted"/>
<reference evidence="2 3" key="1">
    <citation type="submission" date="2016-08" db="EMBL/GenBank/DDBJ databases">
        <authorList>
            <consortium name="Lentinula edodes genome sequencing consortium"/>
            <person name="Sakamoto Y."/>
            <person name="Nakade K."/>
            <person name="Sato S."/>
            <person name="Yoshida Y."/>
            <person name="Miyazaki K."/>
            <person name="Natsume S."/>
            <person name="Konno N."/>
        </authorList>
    </citation>
    <scope>NUCLEOTIDE SEQUENCE [LARGE SCALE GENOMIC DNA]</scope>
    <source>
        <strain evidence="2 3">NBRC 111202</strain>
    </source>
</reference>
<gene>
    <name evidence="2" type="ORF">LENED_005160</name>
</gene>
<feature type="region of interest" description="Disordered" evidence="1">
    <location>
        <begin position="25"/>
        <end position="69"/>
    </location>
</feature>
<evidence type="ECO:0000313" key="2">
    <source>
        <dbReference type="EMBL" id="GAW03434.1"/>
    </source>
</evidence>
<protein>
    <submittedName>
        <fullName evidence="2">Uncharacterized protein</fullName>
    </submittedName>
</protein>
<organism evidence="2 3">
    <name type="scientific">Lentinula edodes</name>
    <name type="common">Shiitake mushroom</name>
    <name type="synonym">Lentinus edodes</name>
    <dbReference type="NCBI Taxonomy" id="5353"/>
    <lineage>
        <taxon>Eukaryota</taxon>
        <taxon>Fungi</taxon>
        <taxon>Dikarya</taxon>
        <taxon>Basidiomycota</taxon>
        <taxon>Agaricomycotina</taxon>
        <taxon>Agaricomycetes</taxon>
        <taxon>Agaricomycetidae</taxon>
        <taxon>Agaricales</taxon>
        <taxon>Marasmiineae</taxon>
        <taxon>Omphalotaceae</taxon>
        <taxon>Lentinula</taxon>
    </lineage>
</organism>
<feature type="compositionally biased region" description="Acidic residues" evidence="1">
    <location>
        <begin position="56"/>
        <end position="65"/>
    </location>
</feature>
<dbReference type="AlphaFoldDB" id="A0A1Q3E8N1"/>
<accession>A0A1Q3E8N1</accession>
<sequence length="103" mass="11618">MAKNYCERNHSTLCTSSAQQPVYPGNRLANFPAEPQIPVPPNGRAQTPYRPTIPPPDDDDEEDEPPPPVVVPSVVPYIYPPFYSIDNDALNLYIIRLYLLRLP</sequence>
<name>A0A1Q3E8N1_LENED</name>
<evidence type="ECO:0000313" key="3">
    <source>
        <dbReference type="Proteomes" id="UP000188533"/>
    </source>
</evidence>